<accession>A0AAN6UFQ4</accession>
<sequence length="143" mass="15181">MPTPGPTPAAGDRQTPRSKPPRPTTSPNPTSVTRRGAAWLKTRMHRMASWLGTSEPSAQALTQHRRDAFARVGVSPGDAEARSKLHAPIGTIPRDAIRSVGGPRPEEVMRMGNKGGKGGVPSLAWEESSISIYSSGERSMASS</sequence>
<feature type="region of interest" description="Disordered" evidence="1">
    <location>
        <begin position="1"/>
        <end position="36"/>
    </location>
</feature>
<evidence type="ECO:0000256" key="1">
    <source>
        <dbReference type="SAM" id="MobiDB-lite"/>
    </source>
</evidence>
<reference evidence="2" key="2">
    <citation type="submission" date="2023-05" db="EMBL/GenBank/DDBJ databases">
        <authorList>
            <consortium name="Lawrence Berkeley National Laboratory"/>
            <person name="Steindorff A."/>
            <person name="Hensen N."/>
            <person name="Bonometti L."/>
            <person name="Westerberg I."/>
            <person name="Brannstrom I.O."/>
            <person name="Guillou S."/>
            <person name="Cros-Aarteil S."/>
            <person name="Calhoun S."/>
            <person name="Haridas S."/>
            <person name="Kuo A."/>
            <person name="Mondo S."/>
            <person name="Pangilinan J."/>
            <person name="Riley R."/>
            <person name="Labutti K."/>
            <person name="Andreopoulos B."/>
            <person name="Lipzen A."/>
            <person name="Chen C."/>
            <person name="Yanf M."/>
            <person name="Daum C."/>
            <person name="Ng V."/>
            <person name="Clum A."/>
            <person name="Ohm R."/>
            <person name="Martin F."/>
            <person name="Silar P."/>
            <person name="Natvig D."/>
            <person name="Lalanne C."/>
            <person name="Gautier V."/>
            <person name="Ament-Velasquez S.L."/>
            <person name="Kruys A."/>
            <person name="Hutchinson M.I."/>
            <person name="Powell A.J."/>
            <person name="Barry K."/>
            <person name="Miller A.N."/>
            <person name="Grigoriev I.V."/>
            <person name="Debuchy R."/>
            <person name="Gladieux P."/>
            <person name="Thoren M.H."/>
            <person name="Johannesson H."/>
        </authorList>
    </citation>
    <scope>NUCLEOTIDE SEQUENCE</scope>
    <source>
        <strain evidence="2">CBS 123565</strain>
    </source>
</reference>
<keyword evidence="3" id="KW-1185">Reference proteome</keyword>
<protein>
    <submittedName>
        <fullName evidence="2">Uncharacterized protein</fullName>
    </submittedName>
</protein>
<dbReference type="Proteomes" id="UP001304895">
    <property type="component" value="Unassembled WGS sequence"/>
</dbReference>
<proteinExistence type="predicted"/>
<dbReference type="EMBL" id="MU853421">
    <property type="protein sequence ID" value="KAK4131879.1"/>
    <property type="molecule type" value="Genomic_DNA"/>
</dbReference>
<organism evidence="2 3">
    <name type="scientific">Trichocladium antarcticum</name>
    <dbReference type="NCBI Taxonomy" id="1450529"/>
    <lineage>
        <taxon>Eukaryota</taxon>
        <taxon>Fungi</taxon>
        <taxon>Dikarya</taxon>
        <taxon>Ascomycota</taxon>
        <taxon>Pezizomycotina</taxon>
        <taxon>Sordariomycetes</taxon>
        <taxon>Sordariomycetidae</taxon>
        <taxon>Sordariales</taxon>
        <taxon>Chaetomiaceae</taxon>
        <taxon>Trichocladium</taxon>
    </lineage>
</organism>
<feature type="region of interest" description="Disordered" evidence="1">
    <location>
        <begin position="94"/>
        <end position="122"/>
    </location>
</feature>
<evidence type="ECO:0000313" key="3">
    <source>
        <dbReference type="Proteomes" id="UP001304895"/>
    </source>
</evidence>
<comment type="caution">
    <text evidence="2">The sequence shown here is derived from an EMBL/GenBank/DDBJ whole genome shotgun (WGS) entry which is preliminary data.</text>
</comment>
<evidence type="ECO:0000313" key="2">
    <source>
        <dbReference type="EMBL" id="KAK4131879.1"/>
    </source>
</evidence>
<dbReference type="AlphaFoldDB" id="A0AAN6UFQ4"/>
<gene>
    <name evidence="2" type="ORF">BT67DRAFT_444294</name>
</gene>
<reference evidence="2" key="1">
    <citation type="journal article" date="2023" name="Mol. Phylogenet. Evol.">
        <title>Genome-scale phylogeny and comparative genomics of the fungal order Sordariales.</title>
        <authorList>
            <person name="Hensen N."/>
            <person name="Bonometti L."/>
            <person name="Westerberg I."/>
            <person name="Brannstrom I.O."/>
            <person name="Guillou S."/>
            <person name="Cros-Aarteil S."/>
            <person name="Calhoun S."/>
            <person name="Haridas S."/>
            <person name="Kuo A."/>
            <person name="Mondo S."/>
            <person name="Pangilinan J."/>
            <person name="Riley R."/>
            <person name="LaButti K."/>
            <person name="Andreopoulos B."/>
            <person name="Lipzen A."/>
            <person name="Chen C."/>
            <person name="Yan M."/>
            <person name="Daum C."/>
            <person name="Ng V."/>
            <person name="Clum A."/>
            <person name="Steindorff A."/>
            <person name="Ohm R.A."/>
            <person name="Martin F."/>
            <person name="Silar P."/>
            <person name="Natvig D.O."/>
            <person name="Lalanne C."/>
            <person name="Gautier V."/>
            <person name="Ament-Velasquez S.L."/>
            <person name="Kruys A."/>
            <person name="Hutchinson M.I."/>
            <person name="Powell A.J."/>
            <person name="Barry K."/>
            <person name="Miller A.N."/>
            <person name="Grigoriev I.V."/>
            <person name="Debuchy R."/>
            <person name="Gladieux P."/>
            <person name="Hiltunen Thoren M."/>
            <person name="Johannesson H."/>
        </authorList>
    </citation>
    <scope>NUCLEOTIDE SEQUENCE</scope>
    <source>
        <strain evidence="2">CBS 123565</strain>
    </source>
</reference>
<name>A0AAN6UFQ4_9PEZI</name>